<reference evidence="2 3" key="1">
    <citation type="submission" date="2024-02" db="EMBL/GenBank/DDBJ databases">
        <title>Deinococcus xinjiangensis NBRC 107630.</title>
        <authorList>
            <person name="Ichikawa N."/>
            <person name="Katano-Makiyama Y."/>
            <person name="Hidaka K."/>
        </authorList>
    </citation>
    <scope>NUCLEOTIDE SEQUENCE [LARGE SCALE GENOMIC DNA]</scope>
    <source>
        <strain evidence="2 3">NBRC 107630</strain>
    </source>
</reference>
<dbReference type="Proteomes" id="UP001458946">
    <property type="component" value="Unassembled WGS sequence"/>
</dbReference>
<dbReference type="Pfam" id="PF13160">
    <property type="entry name" value="DUF3995"/>
    <property type="match status" value="1"/>
</dbReference>
<organism evidence="2 3">
    <name type="scientific">Deinococcus xinjiangensis</name>
    <dbReference type="NCBI Taxonomy" id="457454"/>
    <lineage>
        <taxon>Bacteria</taxon>
        <taxon>Thermotogati</taxon>
        <taxon>Deinococcota</taxon>
        <taxon>Deinococci</taxon>
        <taxon>Deinococcales</taxon>
        <taxon>Deinococcaceae</taxon>
        <taxon>Deinococcus</taxon>
    </lineage>
</organism>
<protein>
    <recommendedName>
        <fullName evidence="4">DUF3995 domain-containing protein</fullName>
    </recommendedName>
</protein>
<dbReference type="EMBL" id="BAABRN010000008">
    <property type="protein sequence ID" value="GAA5501344.1"/>
    <property type="molecule type" value="Genomic_DNA"/>
</dbReference>
<dbReference type="RefSeq" id="WP_353541318.1">
    <property type="nucleotide sequence ID" value="NZ_BAABRN010000008.1"/>
</dbReference>
<keyword evidence="3" id="KW-1185">Reference proteome</keyword>
<keyword evidence="1" id="KW-0472">Membrane</keyword>
<gene>
    <name evidence="2" type="ORF">Dxin01_01076</name>
</gene>
<evidence type="ECO:0008006" key="4">
    <source>
        <dbReference type="Google" id="ProtNLM"/>
    </source>
</evidence>
<evidence type="ECO:0000313" key="2">
    <source>
        <dbReference type="EMBL" id="GAA5501344.1"/>
    </source>
</evidence>
<dbReference type="InterPro" id="IPR025058">
    <property type="entry name" value="DUF3995"/>
</dbReference>
<feature type="transmembrane region" description="Helical" evidence="1">
    <location>
        <begin position="6"/>
        <end position="30"/>
    </location>
</feature>
<feature type="transmembrane region" description="Helical" evidence="1">
    <location>
        <begin position="94"/>
        <end position="118"/>
    </location>
</feature>
<sequence length="161" mass="17370">MTNPSSALQAAQLALTIGLVHAGFSLYWALGGRWLLNTVGKGPEEMLRASALGAPAALALIALFKALAAVIPWLNTQGKLPWPRLWRGISWAGGVFLVLYGGVNTLAAWGVLLGVIHSDGYDRTAMQGHAFLWDPLFFQWGAALLYSLWLSRTEVAAKVQQ</sequence>
<feature type="transmembrane region" description="Helical" evidence="1">
    <location>
        <begin position="130"/>
        <end position="149"/>
    </location>
</feature>
<feature type="transmembrane region" description="Helical" evidence="1">
    <location>
        <begin position="51"/>
        <end position="74"/>
    </location>
</feature>
<name>A0ABP9V7T8_9DEIO</name>
<evidence type="ECO:0000256" key="1">
    <source>
        <dbReference type="SAM" id="Phobius"/>
    </source>
</evidence>
<evidence type="ECO:0000313" key="3">
    <source>
        <dbReference type="Proteomes" id="UP001458946"/>
    </source>
</evidence>
<comment type="caution">
    <text evidence="2">The sequence shown here is derived from an EMBL/GenBank/DDBJ whole genome shotgun (WGS) entry which is preliminary data.</text>
</comment>
<keyword evidence="1" id="KW-0812">Transmembrane</keyword>
<proteinExistence type="predicted"/>
<keyword evidence="1" id="KW-1133">Transmembrane helix</keyword>
<accession>A0ABP9V7T8</accession>